<organism evidence="2 3">
    <name type="scientific">Actinomadura miaoliensis</name>
    <dbReference type="NCBI Taxonomy" id="430685"/>
    <lineage>
        <taxon>Bacteria</taxon>
        <taxon>Bacillati</taxon>
        <taxon>Actinomycetota</taxon>
        <taxon>Actinomycetes</taxon>
        <taxon>Streptosporangiales</taxon>
        <taxon>Thermomonosporaceae</taxon>
        <taxon>Actinomadura</taxon>
    </lineage>
</organism>
<dbReference type="Gene3D" id="3.40.50.720">
    <property type="entry name" value="NAD(P)-binding Rossmann-like Domain"/>
    <property type="match status" value="1"/>
</dbReference>
<protein>
    <submittedName>
        <fullName evidence="2">NAD(P)H-binding protein</fullName>
    </submittedName>
</protein>
<reference evidence="3" key="1">
    <citation type="journal article" date="2019" name="Int. J. Syst. Evol. Microbiol.">
        <title>The Global Catalogue of Microorganisms (GCM) 10K type strain sequencing project: providing services to taxonomists for standard genome sequencing and annotation.</title>
        <authorList>
            <consortium name="The Broad Institute Genomics Platform"/>
            <consortium name="The Broad Institute Genome Sequencing Center for Infectious Disease"/>
            <person name="Wu L."/>
            <person name="Ma J."/>
        </authorList>
    </citation>
    <scope>NUCLEOTIDE SEQUENCE [LARGE SCALE GENOMIC DNA]</scope>
    <source>
        <strain evidence="3">JCM 16702</strain>
    </source>
</reference>
<dbReference type="InterPro" id="IPR051606">
    <property type="entry name" value="Polyketide_Oxido-like"/>
</dbReference>
<dbReference type="EMBL" id="BAAAZG010000016">
    <property type="protein sequence ID" value="GAA4069495.1"/>
    <property type="molecule type" value="Genomic_DNA"/>
</dbReference>
<proteinExistence type="predicted"/>
<dbReference type="RefSeq" id="WP_344945741.1">
    <property type="nucleotide sequence ID" value="NZ_BAAAZG010000016.1"/>
</dbReference>
<dbReference type="PANTHER" id="PTHR43355:SF2">
    <property type="entry name" value="FLAVIN REDUCTASE (NADPH)"/>
    <property type="match status" value="1"/>
</dbReference>
<sequence length="233" mass="25676">MKLVVFGANGPTGRLVTRQALDEGHAVTAVTRNPDAFPIRDPRLRVAAADALEAAQVDEVVAGHDRVISTLGVPYTREPVTIFSQGARNIAAAMDRHGLRRLVCVTSIGVHPELAPEEKLIFRKVVGPLLLSMGRPLYEDARRMEDIVRATDLDWTIVRPSGLFDTDTVSDYRIAVEPQRLPGMFTSRTDLADVLVREAVDDLHVRTCIEVITTQGTPSYARVFLKEALRLGK</sequence>
<evidence type="ECO:0000313" key="3">
    <source>
        <dbReference type="Proteomes" id="UP001500683"/>
    </source>
</evidence>
<gene>
    <name evidence="2" type="ORF">GCM10022214_25900</name>
</gene>
<evidence type="ECO:0000259" key="1">
    <source>
        <dbReference type="Pfam" id="PF13460"/>
    </source>
</evidence>
<dbReference type="Pfam" id="PF13460">
    <property type="entry name" value="NAD_binding_10"/>
    <property type="match status" value="1"/>
</dbReference>
<evidence type="ECO:0000313" key="2">
    <source>
        <dbReference type="EMBL" id="GAA4069495.1"/>
    </source>
</evidence>
<name>A0ABP7VKT7_9ACTN</name>
<feature type="domain" description="NAD(P)-binding" evidence="1">
    <location>
        <begin position="7"/>
        <end position="198"/>
    </location>
</feature>
<dbReference type="PANTHER" id="PTHR43355">
    <property type="entry name" value="FLAVIN REDUCTASE (NADPH)"/>
    <property type="match status" value="1"/>
</dbReference>
<dbReference type="Proteomes" id="UP001500683">
    <property type="component" value="Unassembled WGS sequence"/>
</dbReference>
<comment type="caution">
    <text evidence="2">The sequence shown here is derived from an EMBL/GenBank/DDBJ whole genome shotgun (WGS) entry which is preliminary data.</text>
</comment>
<dbReference type="InterPro" id="IPR036291">
    <property type="entry name" value="NAD(P)-bd_dom_sf"/>
</dbReference>
<dbReference type="SUPFAM" id="SSF51735">
    <property type="entry name" value="NAD(P)-binding Rossmann-fold domains"/>
    <property type="match status" value="1"/>
</dbReference>
<accession>A0ABP7VKT7</accession>
<keyword evidence="3" id="KW-1185">Reference proteome</keyword>
<dbReference type="InterPro" id="IPR016040">
    <property type="entry name" value="NAD(P)-bd_dom"/>
</dbReference>